<keyword evidence="3" id="KW-1185">Reference proteome</keyword>
<keyword evidence="1" id="KW-0812">Transmembrane</keyword>
<keyword evidence="1" id="KW-0472">Membrane</keyword>
<gene>
    <name evidence="2" type="ORF">AFUS01_LOCUS25185</name>
</gene>
<protein>
    <submittedName>
        <fullName evidence="2">Uncharacterized protein</fullName>
    </submittedName>
</protein>
<dbReference type="Proteomes" id="UP000708208">
    <property type="component" value="Unassembled WGS sequence"/>
</dbReference>
<accession>A0A8J2KK56</accession>
<feature type="non-terminal residue" evidence="2">
    <location>
        <position position="1"/>
    </location>
</feature>
<dbReference type="EMBL" id="CAJVCH010321705">
    <property type="protein sequence ID" value="CAG7786624.1"/>
    <property type="molecule type" value="Genomic_DNA"/>
</dbReference>
<name>A0A8J2KK56_9HEXA</name>
<evidence type="ECO:0000313" key="3">
    <source>
        <dbReference type="Proteomes" id="UP000708208"/>
    </source>
</evidence>
<evidence type="ECO:0000256" key="1">
    <source>
        <dbReference type="SAM" id="Phobius"/>
    </source>
</evidence>
<keyword evidence="1" id="KW-1133">Transmembrane helix</keyword>
<proteinExistence type="predicted"/>
<organism evidence="2 3">
    <name type="scientific">Allacma fusca</name>
    <dbReference type="NCBI Taxonomy" id="39272"/>
    <lineage>
        <taxon>Eukaryota</taxon>
        <taxon>Metazoa</taxon>
        <taxon>Ecdysozoa</taxon>
        <taxon>Arthropoda</taxon>
        <taxon>Hexapoda</taxon>
        <taxon>Collembola</taxon>
        <taxon>Symphypleona</taxon>
        <taxon>Sminthuridae</taxon>
        <taxon>Allacma</taxon>
    </lineage>
</organism>
<reference evidence="2" key="1">
    <citation type="submission" date="2021-06" db="EMBL/GenBank/DDBJ databases">
        <authorList>
            <person name="Hodson N. C."/>
            <person name="Mongue J. A."/>
            <person name="Jaron S. K."/>
        </authorList>
    </citation>
    <scope>NUCLEOTIDE SEQUENCE</scope>
</reference>
<comment type="caution">
    <text evidence="2">The sequence shown here is derived from an EMBL/GenBank/DDBJ whole genome shotgun (WGS) entry which is preliminary data.</text>
</comment>
<sequence>MFPSIMSYKAVDSFKINIALGTKGVYLHSSQEKGRSFLWTSPCLFKIGWFMFVSRFLITKYSSTRSTQHFCFNTTCFLQMLNPGTFRIKIQFTINTGEGM</sequence>
<evidence type="ECO:0000313" key="2">
    <source>
        <dbReference type="EMBL" id="CAG7786624.1"/>
    </source>
</evidence>
<feature type="transmembrane region" description="Helical" evidence="1">
    <location>
        <begin position="37"/>
        <end position="58"/>
    </location>
</feature>
<dbReference type="AlphaFoldDB" id="A0A8J2KK56"/>